<keyword evidence="4" id="KW-1185">Reference proteome</keyword>
<keyword evidence="1" id="KW-0812">Transmembrane</keyword>
<reference evidence="3 4" key="1">
    <citation type="submission" date="2020-06" db="EMBL/GenBank/DDBJ databases">
        <title>Genome sequence of 2 isolates from Red Sea Mangroves.</title>
        <authorList>
            <person name="Sefrji F."/>
            <person name="Michoud G."/>
            <person name="Merlino G."/>
            <person name="Daffonchio D."/>
        </authorList>
    </citation>
    <scope>NUCLEOTIDE SEQUENCE [LARGE SCALE GENOMIC DNA]</scope>
    <source>
        <strain evidence="3 4">R1DC25</strain>
    </source>
</reference>
<accession>A0A7S8C6P1</accession>
<gene>
    <name evidence="3" type="ORF">HW532_16810</name>
</gene>
<organism evidence="3 4">
    <name type="scientific">Kaustia mangrovi</name>
    <dbReference type="NCBI Taxonomy" id="2593653"/>
    <lineage>
        <taxon>Bacteria</taxon>
        <taxon>Pseudomonadati</taxon>
        <taxon>Pseudomonadota</taxon>
        <taxon>Alphaproteobacteria</taxon>
        <taxon>Hyphomicrobiales</taxon>
        <taxon>Parvibaculaceae</taxon>
        <taxon>Kaustia</taxon>
    </lineage>
</organism>
<keyword evidence="1" id="KW-1133">Transmembrane helix</keyword>
<dbReference type="Proteomes" id="UP000593594">
    <property type="component" value="Chromosome"/>
</dbReference>
<name>A0A7S8C6P1_9HYPH</name>
<keyword evidence="1" id="KW-0472">Membrane</keyword>
<feature type="domain" description="DUF1468" evidence="2">
    <location>
        <begin position="24"/>
        <end position="158"/>
    </location>
</feature>
<dbReference type="InterPro" id="IPR009936">
    <property type="entry name" value="DUF1468"/>
</dbReference>
<protein>
    <submittedName>
        <fullName evidence="3">Tripartite tricarboxylate transporter TctB family protein</fullName>
    </submittedName>
</protein>
<dbReference type="Pfam" id="PF07331">
    <property type="entry name" value="TctB"/>
    <property type="match status" value="1"/>
</dbReference>
<feature type="transmembrane region" description="Helical" evidence="1">
    <location>
        <begin position="62"/>
        <end position="80"/>
    </location>
</feature>
<evidence type="ECO:0000313" key="4">
    <source>
        <dbReference type="Proteomes" id="UP000593594"/>
    </source>
</evidence>
<dbReference type="AlphaFoldDB" id="A0A7S8C6P1"/>
<sequence length="166" mass="17607">MTEPRPTREGVAALPAALLPRDAVVALAILVFCAVAYWLTTGFDEAPAAMAQNIQPSTFPQLVITVMAVLAGVIFVQSFAAPQKTLARVPPLVPVSAGVMVAFVTAFQTLGIVPAMVLMCLGLPALWGERRWGLVIAFAVLFPAAIYGLFAGLLDVYFEPGPLIPW</sequence>
<dbReference type="KEGG" id="kmn:HW532_16810"/>
<dbReference type="RefSeq" id="WP_213161575.1">
    <property type="nucleotide sequence ID" value="NZ_CP058214.1"/>
</dbReference>
<evidence type="ECO:0000256" key="1">
    <source>
        <dbReference type="SAM" id="Phobius"/>
    </source>
</evidence>
<feature type="transmembrane region" description="Helical" evidence="1">
    <location>
        <begin position="100"/>
        <end position="127"/>
    </location>
</feature>
<feature type="transmembrane region" description="Helical" evidence="1">
    <location>
        <begin position="23"/>
        <end position="41"/>
    </location>
</feature>
<dbReference type="EMBL" id="CP058214">
    <property type="protein sequence ID" value="QPC44209.1"/>
    <property type="molecule type" value="Genomic_DNA"/>
</dbReference>
<evidence type="ECO:0000259" key="2">
    <source>
        <dbReference type="Pfam" id="PF07331"/>
    </source>
</evidence>
<evidence type="ECO:0000313" key="3">
    <source>
        <dbReference type="EMBL" id="QPC44209.1"/>
    </source>
</evidence>
<proteinExistence type="predicted"/>
<feature type="transmembrane region" description="Helical" evidence="1">
    <location>
        <begin position="134"/>
        <end position="158"/>
    </location>
</feature>